<dbReference type="EMBL" id="BLKM01009501">
    <property type="protein sequence ID" value="GFG37056.1"/>
    <property type="molecule type" value="Genomic_DNA"/>
</dbReference>
<dbReference type="InParanoid" id="A0A6L2PWX8"/>
<sequence length="314" mass="35243">MTPPLRLTERMLPTQKYILCHYLVGQRLEMSTQTTSGSIRQTAQALECHSSYSSHLHFKPHEGKNSTIISWLHISNSVCMDTRRFWVHCLDRTVDSYKKSCTEVGISVGGVEEILHELLVSKVNASWVPWLLTTEHGKRHLVAVTQLLQQCKKEGAKFLDSIVTSGMIIASVFWDSKGVLHLDFLGGQNTINAQSEASNLLKVKKEAGFSFLPPRQCSSSHCCFNDGNSTKLKWDVLPHPAYSPDLAPSNYHLFEPMKGFLGGMRFQNNGEVMAGVQRWIQESLKPFLKLKLRSFQKVDTSALQSTGTTLKSSM</sequence>
<dbReference type="GO" id="GO:0003676">
    <property type="term" value="F:nucleic acid binding"/>
    <property type="evidence" value="ECO:0007669"/>
    <property type="project" value="InterPro"/>
</dbReference>
<dbReference type="PANTHER" id="PTHR46060:SF1">
    <property type="entry name" value="MARINER MOS1 TRANSPOSASE-LIKE PROTEIN"/>
    <property type="match status" value="1"/>
</dbReference>
<evidence type="ECO:0008006" key="3">
    <source>
        <dbReference type="Google" id="ProtNLM"/>
    </source>
</evidence>
<evidence type="ECO:0000313" key="1">
    <source>
        <dbReference type="EMBL" id="GFG37056.1"/>
    </source>
</evidence>
<gene>
    <name evidence="1" type="ORF">Cfor_05743</name>
</gene>
<keyword evidence="2" id="KW-1185">Reference proteome</keyword>
<dbReference type="OrthoDB" id="10042427at2759"/>
<proteinExistence type="predicted"/>
<organism evidence="1 2">
    <name type="scientific">Coptotermes formosanus</name>
    <name type="common">Formosan subterranean termite</name>
    <dbReference type="NCBI Taxonomy" id="36987"/>
    <lineage>
        <taxon>Eukaryota</taxon>
        <taxon>Metazoa</taxon>
        <taxon>Ecdysozoa</taxon>
        <taxon>Arthropoda</taxon>
        <taxon>Hexapoda</taxon>
        <taxon>Insecta</taxon>
        <taxon>Pterygota</taxon>
        <taxon>Neoptera</taxon>
        <taxon>Polyneoptera</taxon>
        <taxon>Dictyoptera</taxon>
        <taxon>Blattodea</taxon>
        <taxon>Blattoidea</taxon>
        <taxon>Termitoidae</taxon>
        <taxon>Rhinotermitidae</taxon>
        <taxon>Coptotermes</taxon>
    </lineage>
</organism>
<reference evidence="2" key="1">
    <citation type="submission" date="2020-01" db="EMBL/GenBank/DDBJ databases">
        <title>Draft genome sequence of the Termite Coptotermes fromosanus.</title>
        <authorList>
            <person name="Itakura S."/>
            <person name="Yosikawa Y."/>
            <person name="Umezawa K."/>
        </authorList>
    </citation>
    <scope>NUCLEOTIDE SEQUENCE [LARGE SCALE GENOMIC DNA]</scope>
</reference>
<dbReference type="Gene3D" id="3.30.420.10">
    <property type="entry name" value="Ribonuclease H-like superfamily/Ribonuclease H"/>
    <property type="match status" value="1"/>
</dbReference>
<dbReference type="InterPro" id="IPR001888">
    <property type="entry name" value="Transposase_1"/>
</dbReference>
<protein>
    <recommendedName>
        <fullName evidence="3">Mos1 transposase HTH domain-containing protein</fullName>
    </recommendedName>
</protein>
<dbReference type="Pfam" id="PF01359">
    <property type="entry name" value="Transposase_1"/>
    <property type="match status" value="1"/>
</dbReference>
<dbReference type="PANTHER" id="PTHR46060">
    <property type="entry name" value="MARINER MOS1 TRANSPOSASE-LIKE PROTEIN"/>
    <property type="match status" value="1"/>
</dbReference>
<dbReference type="InterPro" id="IPR036397">
    <property type="entry name" value="RNaseH_sf"/>
</dbReference>
<dbReference type="InterPro" id="IPR052709">
    <property type="entry name" value="Transposase-MT_Hybrid"/>
</dbReference>
<accession>A0A6L2PWX8</accession>
<evidence type="ECO:0000313" key="2">
    <source>
        <dbReference type="Proteomes" id="UP000502823"/>
    </source>
</evidence>
<dbReference type="AlphaFoldDB" id="A0A6L2PWX8"/>
<comment type="caution">
    <text evidence="1">The sequence shown here is derived from an EMBL/GenBank/DDBJ whole genome shotgun (WGS) entry which is preliminary data.</text>
</comment>
<dbReference type="Proteomes" id="UP000502823">
    <property type="component" value="Unassembled WGS sequence"/>
</dbReference>
<name>A0A6L2PWX8_COPFO</name>